<name>A0A811KL94_9BILA</name>
<sequence>MVDQAMDNIKSDVRSALKWLSGVSLVRVSQAQPRKHIKKQSTSWQKQARLNDIQADQVYLNSFGSINLP</sequence>
<accession>A0A811KL94</accession>
<evidence type="ECO:0000313" key="1">
    <source>
        <dbReference type="EMBL" id="CAD5216993.1"/>
    </source>
</evidence>
<proteinExistence type="predicted"/>
<evidence type="ECO:0000313" key="2">
    <source>
        <dbReference type="Proteomes" id="UP000614601"/>
    </source>
</evidence>
<dbReference type="EMBL" id="CAJFDH010000003">
    <property type="protein sequence ID" value="CAD5216993.1"/>
    <property type="molecule type" value="Genomic_DNA"/>
</dbReference>
<reference evidence="1" key="1">
    <citation type="submission" date="2020-09" db="EMBL/GenBank/DDBJ databases">
        <authorList>
            <person name="Kikuchi T."/>
        </authorList>
    </citation>
    <scope>NUCLEOTIDE SEQUENCE</scope>
    <source>
        <strain evidence="1">SH1</strain>
    </source>
</reference>
<dbReference type="Proteomes" id="UP000614601">
    <property type="component" value="Unassembled WGS sequence"/>
</dbReference>
<dbReference type="AlphaFoldDB" id="A0A811KL94"/>
<keyword evidence="2" id="KW-1185">Reference proteome</keyword>
<dbReference type="EMBL" id="CAJFCW020000003">
    <property type="protein sequence ID" value="CAG9106932.1"/>
    <property type="molecule type" value="Genomic_DNA"/>
</dbReference>
<dbReference type="OrthoDB" id="10368872at2759"/>
<protein>
    <submittedName>
        <fullName evidence="1">Uncharacterized protein</fullName>
    </submittedName>
</protein>
<gene>
    <name evidence="1" type="ORF">BOKJ2_LOCUS6865</name>
</gene>
<comment type="caution">
    <text evidence="1">The sequence shown here is derived from an EMBL/GenBank/DDBJ whole genome shotgun (WGS) entry which is preliminary data.</text>
</comment>
<organism evidence="1 2">
    <name type="scientific">Bursaphelenchus okinawaensis</name>
    <dbReference type="NCBI Taxonomy" id="465554"/>
    <lineage>
        <taxon>Eukaryota</taxon>
        <taxon>Metazoa</taxon>
        <taxon>Ecdysozoa</taxon>
        <taxon>Nematoda</taxon>
        <taxon>Chromadorea</taxon>
        <taxon>Rhabditida</taxon>
        <taxon>Tylenchina</taxon>
        <taxon>Tylenchomorpha</taxon>
        <taxon>Aphelenchoidea</taxon>
        <taxon>Aphelenchoididae</taxon>
        <taxon>Bursaphelenchus</taxon>
    </lineage>
</organism>
<dbReference type="Proteomes" id="UP000783686">
    <property type="component" value="Unassembled WGS sequence"/>
</dbReference>